<dbReference type="GO" id="GO:0005319">
    <property type="term" value="F:lipid transporter activity"/>
    <property type="evidence" value="ECO:0007669"/>
    <property type="project" value="TreeGrafter"/>
</dbReference>
<feature type="transmembrane region" description="Helical" evidence="31">
    <location>
        <begin position="5582"/>
        <end position="5610"/>
    </location>
</feature>
<evidence type="ECO:0000313" key="33">
    <source>
        <dbReference type="EMBL" id="RXN31390.1"/>
    </source>
</evidence>
<evidence type="ECO:0000256" key="1">
    <source>
        <dbReference type="ARBA" id="ARBA00004240"/>
    </source>
</evidence>
<dbReference type="InterPro" id="IPR003593">
    <property type="entry name" value="AAA+_ATPase"/>
</dbReference>
<keyword evidence="16 31" id="KW-1133">Transmembrane helix</keyword>
<dbReference type="GO" id="GO:0032376">
    <property type="term" value="P:positive regulation of cholesterol transport"/>
    <property type="evidence" value="ECO:0007669"/>
    <property type="project" value="UniProtKB-ARBA"/>
</dbReference>
<dbReference type="Gene3D" id="3.40.50.300">
    <property type="entry name" value="P-loop containing nucleotide triphosphate hydrolases"/>
    <property type="match status" value="2"/>
</dbReference>
<organism evidence="33 34">
    <name type="scientific">Labeo rohita</name>
    <name type="common">Indian major carp</name>
    <name type="synonym">Cyprinus rohita</name>
    <dbReference type="NCBI Taxonomy" id="84645"/>
    <lineage>
        <taxon>Eukaryota</taxon>
        <taxon>Metazoa</taxon>
        <taxon>Chordata</taxon>
        <taxon>Craniata</taxon>
        <taxon>Vertebrata</taxon>
        <taxon>Euteleostomi</taxon>
        <taxon>Actinopterygii</taxon>
        <taxon>Neopterygii</taxon>
        <taxon>Teleostei</taxon>
        <taxon>Ostariophysi</taxon>
        <taxon>Cypriniformes</taxon>
        <taxon>Cyprinidae</taxon>
        <taxon>Labeoninae</taxon>
        <taxon>Labeonini</taxon>
        <taxon>Labeo</taxon>
    </lineage>
</organism>
<keyword evidence="23" id="KW-0119">Carbohydrate metabolism</keyword>
<dbReference type="PANTHER" id="PTHR19229:SF29">
    <property type="entry name" value="GLUCOSYLCERAMIDE TRANSPORTER ABCA12"/>
    <property type="match status" value="1"/>
</dbReference>
<dbReference type="GO" id="GO:0030659">
    <property type="term" value="C:cytoplasmic vesicle membrane"/>
    <property type="evidence" value="ECO:0007669"/>
    <property type="project" value="UniProtKB-SubCell"/>
</dbReference>
<keyword evidence="21" id="KW-0325">Glycoprotein</keyword>
<dbReference type="PROSITE" id="PS00211">
    <property type="entry name" value="ABC_TRANSPORTER_1"/>
    <property type="match status" value="1"/>
</dbReference>
<dbReference type="Proteomes" id="UP000290572">
    <property type="component" value="Unassembled WGS sequence"/>
</dbReference>
<feature type="domain" description="ABC transporter" evidence="32">
    <location>
        <begin position="5803"/>
        <end position="6041"/>
    </location>
</feature>
<dbReference type="FunFam" id="3.40.50.11340:FF:000002">
    <property type="entry name" value="GDP-fucose protein O-fucosyltransferase 2"/>
    <property type="match status" value="1"/>
</dbReference>
<dbReference type="Gene3D" id="3.40.50.11340">
    <property type="match status" value="1"/>
</dbReference>
<keyword evidence="24" id="KW-0968">Cytoplasmic vesicle</keyword>
<evidence type="ECO:0000256" key="11">
    <source>
        <dbReference type="ARBA" id="ARBA00022737"/>
    </source>
</evidence>
<evidence type="ECO:0000256" key="6">
    <source>
        <dbReference type="ARBA" id="ARBA00022448"/>
    </source>
</evidence>
<dbReference type="GO" id="GO:0016887">
    <property type="term" value="F:ATP hydrolysis activity"/>
    <property type="evidence" value="ECO:0007669"/>
    <property type="project" value="InterPro"/>
</dbReference>
<dbReference type="Gene3D" id="3.40.50.11350">
    <property type="match status" value="1"/>
</dbReference>
<dbReference type="GO" id="GO:0140359">
    <property type="term" value="F:ABC-type transporter activity"/>
    <property type="evidence" value="ECO:0007669"/>
    <property type="project" value="InterPro"/>
</dbReference>
<dbReference type="EMBL" id="QBIY01011468">
    <property type="protein sequence ID" value="RXN31390.1"/>
    <property type="molecule type" value="Genomic_DNA"/>
</dbReference>
<feature type="transmembrane region" description="Helical" evidence="31">
    <location>
        <begin position="4831"/>
        <end position="4850"/>
    </location>
</feature>
<accession>A0A498NHR3</accession>
<evidence type="ECO:0000256" key="3">
    <source>
        <dbReference type="ARBA" id="ARBA00004555"/>
    </source>
</evidence>
<evidence type="ECO:0000256" key="23">
    <source>
        <dbReference type="ARBA" id="ARBA00023277"/>
    </source>
</evidence>
<evidence type="ECO:0000259" key="32">
    <source>
        <dbReference type="PROSITE" id="PS50893"/>
    </source>
</evidence>
<proteinExistence type="evidence at protein level"/>
<name>A0A498NHR3_LABRO</name>
<evidence type="ECO:0000256" key="30">
    <source>
        <dbReference type="ARBA" id="ARBA00057700"/>
    </source>
</evidence>
<evidence type="ECO:0000256" key="17">
    <source>
        <dbReference type="ARBA" id="ARBA00023034"/>
    </source>
</evidence>
<dbReference type="GO" id="GO:0046922">
    <property type="term" value="F:peptide-O-fucosyltransferase activity"/>
    <property type="evidence" value="ECO:0007669"/>
    <property type="project" value="UniProtKB-EC"/>
</dbReference>
<dbReference type="Pfam" id="PF23321">
    <property type="entry name" value="R1_ABCA1"/>
    <property type="match status" value="1"/>
</dbReference>
<keyword evidence="8" id="KW-0808">Transferase</keyword>
<dbReference type="PANTHER" id="PTHR19229">
    <property type="entry name" value="ATP-BINDING CASSETTE TRANSPORTER SUBFAMILY A ABCA"/>
    <property type="match status" value="1"/>
</dbReference>
<dbReference type="EC" id="2.4.1.221" evidence="5"/>
<comment type="catalytic activity">
    <reaction evidence="28">
        <text>L-threonyl-[protein] + GDP-beta-L-fucose = 3-O-(alpha-L-fucosyl)-L-threonyl-[protein] + GDP + H(+)</text>
        <dbReference type="Rhea" id="RHEA:70491"/>
        <dbReference type="Rhea" id="RHEA-COMP:11060"/>
        <dbReference type="Rhea" id="RHEA-COMP:17915"/>
        <dbReference type="ChEBI" id="CHEBI:15378"/>
        <dbReference type="ChEBI" id="CHEBI:30013"/>
        <dbReference type="ChEBI" id="CHEBI:57273"/>
        <dbReference type="ChEBI" id="CHEBI:58189"/>
        <dbReference type="ChEBI" id="CHEBI:189631"/>
        <dbReference type="EC" id="2.4.1.221"/>
    </reaction>
    <physiologicalReaction direction="left-to-right" evidence="28">
        <dbReference type="Rhea" id="RHEA:70492"/>
    </physiologicalReaction>
</comment>
<evidence type="ECO:0000256" key="7">
    <source>
        <dbReference type="ARBA" id="ARBA00022676"/>
    </source>
</evidence>
<dbReference type="InterPro" id="IPR017871">
    <property type="entry name" value="ABC_transporter-like_CS"/>
</dbReference>
<feature type="transmembrane region" description="Helical" evidence="31">
    <location>
        <begin position="5646"/>
        <end position="5672"/>
    </location>
</feature>
<evidence type="ECO:0000313" key="34">
    <source>
        <dbReference type="Proteomes" id="UP000290572"/>
    </source>
</evidence>
<keyword evidence="35" id="KW-1267">Proteomics identification</keyword>
<evidence type="ECO:0000256" key="19">
    <source>
        <dbReference type="ARBA" id="ARBA00023136"/>
    </source>
</evidence>
<evidence type="ECO:0000256" key="18">
    <source>
        <dbReference type="ARBA" id="ARBA00023055"/>
    </source>
</evidence>
<dbReference type="InterPro" id="IPR003439">
    <property type="entry name" value="ABC_transporter-like_ATP-bd"/>
</dbReference>
<dbReference type="InterPro" id="IPR027417">
    <property type="entry name" value="P-loop_NTPase"/>
</dbReference>
<keyword evidence="19 31" id="KW-0472">Membrane</keyword>
<dbReference type="GO" id="GO:0005794">
    <property type="term" value="C:Golgi apparatus"/>
    <property type="evidence" value="ECO:0007669"/>
    <property type="project" value="UniProtKB-SubCell"/>
</dbReference>
<feature type="transmembrane region" description="Helical" evidence="31">
    <location>
        <begin position="4904"/>
        <end position="4925"/>
    </location>
</feature>
<feature type="transmembrane region" description="Helical" evidence="31">
    <location>
        <begin position="4799"/>
        <end position="4819"/>
    </location>
</feature>
<evidence type="ECO:0000256" key="9">
    <source>
        <dbReference type="ARBA" id="ARBA00022692"/>
    </source>
</evidence>
<comment type="function">
    <text evidence="30">Catalyzes the reaction that attaches fucose through an O-glycosidic linkage to a conserved serine or threonine residue in the consensus sequence C1-X-X-S/T-C2 of thrombospondin type I repeats (TSRs) where C1 and C2 are the first and second cysteines of the repeat, respectively. O-fucosylates members of several protein families including the ADAMTS, the thrombospondin (TSP) and spondin families. Required for the proper secretion of ADAMTS family members such as ADAMTSL1 and ADAMTS13. The O-fucosylation of TSRs is also required for restricting epithelial to mesenchymal transition (EMT), maintaining the correct patterning of mesoderm and localization of the definite endoderm.</text>
</comment>
<evidence type="ECO:0000256" key="24">
    <source>
        <dbReference type="ARBA" id="ARBA00023329"/>
    </source>
</evidence>
<keyword evidence="12" id="KW-0547">Nucleotide-binding</keyword>
<feature type="domain" description="ABC transporter" evidence="32">
    <location>
        <begin position="4950"/>
        <end position="5181"/>
    </location>
</feature>
<evidence type="ECO:0000256" key="14">
    <source>
        <dbReference type="ARBA" id="ARBA00022840"/>
    </source>
</evidence>
<keyword evidence="15" id="KW-1278">Translocase</keyword>
<dbReference type="FunFam" id="3.40.50.300:FF:000298">
    <property type="entry name" value="ATP-binding cassette sub-family A member 12"/>
    <property type="match status" value="1"/>
</dbReference>
<comment type="pathway">
    <text evidence="4">Protein modification; protein glycosylation.</text>
</comment>
<gene>
    <name evidence="33" type="ORF">ROHU_017054</name>
</gene>
<keyword evidence="22" id="KW-0294">Fucose metabolism</keyword>
<evidence type="ECO:0000256" key="13">
    <source>
        <dbReference type="ARBA" id="ARBA00022824"/>
    </source>
</evidence>
<dbReference type="InterPro" id="IPR056264">
    <property type="entry name" value="R2_ABCA1-4-like"/>
</dbReference>
<evidence type="ECO:0007829" key="35">
    <source>
        <dbReference type="PeptideAtlas" id="A0A498NHR3"/>
    </source>
</evidence>
<comment type="similarity">
    <text evidence="25">Belongs to the glycosyltransferase 68 family.</text>
</comment>
<dbReference type="SUPFAM" id="SSF48371">
    <property type="entry name" value="ARM repeat"/>
    <property type="match status" value="1"/>
</dbReference>
<keyword evidence="9 31" id="KW-0812">Transmembrane</keyword>
<evidence type="ECO:0000256" key="12">
    <source>
        <dbReference type="ARBA" id="ARBA00022741"/>
    </source>
</evidence>
<dbReference type="GO" id="GO:0005789">
    <property type="term" value="C:endoplasmic reticulum membrane"/>
    <property type="evidence" value="ECO:0007669"/>
    <property type="project" value="UniProtKB-ARBA"/>
</dbReference>
<evidence type="ECO:0000256" key="31">
    <source>
        <dbReference type="SAM" id="Phobius"/>
    </source>
</evidence>
<dbReference type="SUPFAM" id="SSF52540">
    <property type="entry name" value="P-loop containing nucleoside triphosphate hydrolases"/>
    <property type="match status" value="2"/>
</dbReference>
<evidence type="ECO:0000256" key="15">
    <source>
        <dbReference type="ARBA" id="ARBA00022967"/>
    </source>
</evidence>
<feature type="transmembrane region" description="Helical" evidence="31">
    <location>
        <begin position="4765"/>
        <end position="4787"/>
    </location>
</feature>
<evidence type="ECO:0000256" key="21">
    <source>
        <dbReference type="ARBA" id="ARBA00023180"/>
    </source>
</evidence>
<dbReference type="InterPro" id="IPR016024">
    <property type="entry name" value="ARM-type_fold"/>
</dbReference>
<keyword evidence="18" id="KW-0445">Lipid transport</keyword>
<dbReference type="GO" id="GO:0005524">
    <property type="term" value="F:ATP binding"/>
    <property type="evidence" value="ECO:0007669"/>
    <property type="project" value="UniProtKB-KW"/>
</dbReference>
<protein>
    <recommendedName>
        <fullName evidence="26">GDP-fucose protein O-fucosyltransferase 2</fullName>
        <ecNumber evidence="5">2.4.1.221</ecNumber>
    </recommendedName>
    <alternativeName>
        <fullName evidence="27">Peptide-O-fucosyltransferase 2</fullName>
    </alternativeName>
</protein>
<dbReference type="InterPro" id="IPR013525">
    <property type="entry name" value="ABC2_TM"/>
</dbReference>
<sequence length="6145" mass="678715">MLSPVAAASRDVRYLLYDVNPPEGFNLRRDVYIRMASLLKTLRKEGDWVLVLPPWGRLYHWQSPDIHQVRIPWGEFFSITSLQANIPVIEYEEFIAESGGPFIDQILVLQSYAEGWTDGKWEEKVDERMCIEKLMYSKDKQGYFRGWFWGYEETRALNVTCLSAQGHASILAPVLQNNLTVTSVMLDRAETVLHDHYAGKDYWDTRRSMVFAKHLRIIGDEFRAKYLNSTDKQDQTPYNEDWTKMKNRLGSAKGGPYLGVHLRRKDFIWGHREDVPSLKGAVKKIRSLMKKLKLQQVFVATDADGEELAKLKKMLPEMVRYEPTWEDLELLKDGGVAIIDQWICAHASTSPLMASFLKQLKLLLWKNGLGVIRQPTWSLALIVWPLVIFIILAITRSQFPPKLKDTFVQTFNNSVLVNQTMESVWESVSVLKKSLCSFSMTAINMSASTQDIFTKGLINFCSSNDTVLEASLLTLNQVLTELLISNPTEVIESIGGSVVVLDSLQQETSVWDFLLGLPDLFLKPTDEEMLNAGAEELENLQNALTFLQRTFPQANISTAATNPVITKGIGFLNYMSAWKGRDLYLKLSDVMNQSSIAQLNSDMKDLINQIHIPLDKVLLTWSQTSASADLAFTKDMFTSFLGLVSPSTFIDVVLRDAKHVQAALLSLMQNDTFAKAWADHAMDSIVQTVAKVLEGHTSCRDLSAPWAWMSTYSSIELQLWSTLVCAGNDTRLEETLLSSLLPVTEKVQQLVGVVNGTVMYNVTPSTVMSEWHSLYTTSLQYVSALQNLQTEVNENYFAAWIPGNISAGLSQILLTRATGTFENIGSQLENSTLWPSMEPYFHMAYWILTYQPNATASPNCTIIPSAFTCQTGFAWETAVPLIQSLISAASSEPDSLLRPLQGTVALLQNSYMALLQQVIANGLPSQLFGSDTSLQNLLLNLITTVDKEIQLLSNIESTQQFDTQLSFTLLNDFMAALGLGQIENFLSGGSQTTSMHPVIMGVLQVLNNGSIQMLNIEEGFAVIQTILSQLGAILPPEQQYQLEAGLNKTHALIRDLEICSALGQDCIADVQNVFENLGAMLASGNNVTGPITPLRGNMTLHVVLDVLALLMPLNMSQPAGASMEIFSKIQYLLEQAYSSPAFNISQGLQASNLTISELEQVNSIIHSNWSASILQTLNMAVQIPQCMNTTQSPQKPPANGQAKCVLQLIQTASGLLGIIPVAENAQISLQGWLNIAAVEYQKLSNMSISGSDPHALTEEVLITTLSAIRQNLQGLNIENITDITNELNVLEDLLKNLFREQYPYHTINSTLMVQGQYAQKVYGEITMWYLNKLGNATSGSMFAEILHHLKRLAEMEVALMNAEADMVTLAMNHIQNLTHLRLPLEGEDLVQVANTVMTMLQGELALIKRRLEIQQAFYNSLGSPMNISIPAEIEAQIMTYLSLTTEWITNPQVTMALARIFQWQINSTDITTPGKDLEQLLQAIIPLLRLEDRESLAVVDQFSQALNYALQVASSGGGVQSENFTEAIISAVKVILKSISNETGALSQDVVNNILGAFNGSLQLFLNPNVSYAQASTLTQETIQMVEGAIHTLLPVEAAQVLVPIKNSILSYLNNISQPAGFDNWNELIVNVMGELQNSLPSNNTAQPIISMIIKVTENLLSSKEGNLTKDWIINQQLTTALAGIFQGNVSAVDLAAAGVNLDHLLEAIAPLLSPEDKAFLAIAEQVSETLTYALQVSSSGLQSENFTEAVIGTVRVILESISNETGALPQDVVNNILSAFNGSLQLFLNSNMSYVQTTTFIQETIHTVEGAIHTLLPAEAAEVLAPIKNSILSYLNNISQPAGFDKWNELITNVMRELQNSLPSNNTAQPIISMIIKVTENLLSSTKGNLTTNWIINQQLTTALAGIFQGNVSVVDLAAAGVNLDHLLQAMAPLLSPEDNAFLTIAEQVSQTLNYALQVSSTDGGLQSENFTEAIISTVSMVLESISNETGALPQDVVNNILGAFSSSLQLILNPNMSYAQASNLTQETIQMVEGAIHTLLPAEAAEVLVPIKNSILSYLNNISQPAGFDKWNELIINVMGELQNSLPSNNTAQPIISMIIKVTENLLSSTKGNLTKDWIINQQLTIALARIFQGNASSVDLAAAGVNLDHLLQAMTPLLSPEDKAFLTIAEQVSQTLTYALQVASTDGGLQNENFTEAIISTVKMFLESVSNETGPLPQDVVNNILGAISSSLQLILNPNMSYAQASNLTLEAIQMVEGAIHTLLPAEAAEVLVPIKNSILSYLNNISQPAGFDKWNELITNVMRELQNSLPSNNTAQPIISMIIKVTENLLSSNEGNLTKDWIINQQLTMALAAILQGNASSVILQGNASSVDLAAAGLNLDHLFQAIAPLLSPEDRAFLAVAEQVSQTLTYALQLASTDGGLQSENFTEAIISTVKMFLESVSNETGALPQDVVNNILGAISGSLQLILNPNMSYAQASNLTQEAIQMVEGAIHTLLPAEAAEVLVPIKNSILSYLNNISQPAGFDKWKELIVNVMGELQNSLPSNSTAQPIISMIIKVTENLLSSNEGNLTKDWIINQQLTMALAAVLQGNASSIILQGNASTVDLTEVNLDHLLQAMAPLLSPEDRAFLAVAEQVSQTLTYALQVASTDGGFQSKNFTEAIITTVSMVLESVSNETGALPKDVVNNILDAFSSSLQLFLNPNMSYAQASNLTQETIQMVEGAIHTLLPAEAAEVLVPIKNSILSYLNNISQPAGFDKWNELITNVMRELQNSLPSNNTAQPIISMIIKVTENLLSSNEGNLTKDWMINQQMTMALTAVFQGNFSAGDLASAGVNLDQLLQAMAPLLSPEDRAFLAIAEQVSQRVNYALQVAGNEGDVQSENFTEAVISAVKVVLESMANGTGALPQDVVDHILGAFNGSLQLILNPNMYYMQANHLTQETVQMLGEAIHRLLPAEVAEVLVPMENSILTYLQTISKSAGPEKWNEVIVNVMKELQNSLPSNNTAQPIISLTVFLGSMSPFMNESSQTVTESVGVLVQILSGSADQLTFDKLEKMLAALFSTFQGTPMWDSLPSVVSTIQQAVVNSAHTMNAQTELLYVIQQPLSSLLTGIFHVMNTSSFTAQSFVGGLPQALVSTAEAALQAGLEGQSLNCSYIQQIWQDVRAGAGISEDTVAVWCNISLLPVIAAFNKPGPTFNMTGMAMEPQWINTTAEMMAESLETFYGAIMNVTFAGSHLTEVLLHYTSMLSNLSALEITNQSDWNGQLFQMQLYQSLSTVQMALEQIKTEAPWMTPYVSAIGKTIEVILQNPSLLQNSTASPQIIMQALEITLTGMNFTKETINYILSGDIFMNPNGSTVDSLIKEVIQQIIGTGLLGDWPVLYGVMQQVLYLEDTSGTLWKTVEFFNWLFTTEDTGINFVLEILRKIYEIVRDALAKMPQSCLSKTFIDIAGNALYMLKQMKLTSDLFAPVEQYLSPLQMQIAHGQNLQGLVSHTRNTRRVASEVPREPVDDFLDLFDINYQALLKVLSIPPTPTEILETIHVFFANPDLSVILKGYLKDTTGNTSQEETIDTALKVLSYLTLPSNGQQFLEMFMDIISEGWSLQDLDKVEKLAESLGRTIDMAIVLSDQPSLNIAQRIEHMAQQLQASMSNIISQNGNGTNTTIQFLTALNSILNENFEEIKDISPQVTSILQNIIGSFSSPGSQMSVASYLAAVDQTADAFASLLSGEVAVYFNISGQMLQAFALLEAYPGDIEKVMMSTSMISNSLNQVFALSNITTLPNGQSLQEVTDPLMLSSAMATHILFNLSMSNYSLSSNAEKEMLLTQTFNQMFVVLPKETHMYLFAVKSALFTALSRVSSTADIASHFPEISQLVTESLLSSLNITYDPTSTHMTPDGLVYILMTVSNQVSMNLYEGLMLSGSPIQVSQALNSLRDVASSIYSIMPVEGRPYINITLDLMETMSFVLNDTNTFGDVNGAVSQVVSSVNNLLAMMNADSYSSIVGDLEQTLKTILMIFQADQSPLTRVADITQQLLHTIQNLVSLGNSSSVESELTKIVLGASSMNIGHLLGMNDTNWTDKLPVLLTNLANSLPEDLQNSSLIMSVMRSLANESQENLHLLLEVLNTAFEFGSANWANESSGMLLDHLLTKVCALENMTSVQMITQFLPLGPKVLCNTVVPTIQAFHVLSTSLVNQSNSVYDLIFQTFVGDPNKYNTAVDWTSVLSQIVGFNVSTLKTLNFNFTSPAEVKVSELLKNATLFVQDVERYTSFPSHVLQALLDYPIPSSNMQILAWLANLRQCSDPSSLQLDPTGKEIFSAICAMSHEWYTIPVLFIRHVDPKVALFKLFLSSEIQDLVGIMLQMVKFLTDMMHKLLVRGKRSTMSSKATFNTIARAFCKNGILTLFAIAQVPILTETDPSVQADHKREELIKKFKIPHDASPFCMNLYLDMVNTTGGAVAWAFLKPMLLGQILYSPDTPVTREIMRKSNSTLHQFGDLKLYASEWIESSSYVMQSASILTKTLPILQNSLNNPFVQNFIQTQTGIDVTQMSATLNQFSNMTVLLEQNKFIMEQITTLSMLMMNLSSCVNFDRYRGFNSTDELDDQAEKLAQNRELYASIIFKLPEETSNSLPANIDYTIRMNIENVMRTDRTRNPFWVKDAFMSATKTQRYSRGFVYLQESIDRAIIEMQTGKAIDGPAVQMQAFPYPCYYKDDYLNSIAFAFPMALMISWVLFVAHFVKKLVHERELRLHEYMKMMGVNPISHFFAWLIESAVFLLATVIILTIILKAGGILPHSNGFVLFLYLCDYGFSVLAISFLVSSFFDKTNIAGLSGSLIYVICFFPFIVLIHLEDNLSFSMKSALSLFSPTCFSYASQYISRYEKQEEGIQWSNMYISPLAGDTSSFGWLCWLLLIDSVVYFIIGIYIRKVFPGKGSKVGNREEDFSGLPVGVSLYGLTKTYGNRHAVDNLNLSFYEGHVTSLLGHNGAGKTTTMSLLTGLFAPTNGTIEVYGMDMETSIDDVRKEMGVCMQYDVLFDHLTTKEHLLLYAQIKAPHWTKHEVNEQVRRILKETDMYAHRHKRVGTLSGGMKRKLSISIAFIGGSRLVVLDEPTTGVDPCSRRSIWDIVLQHKQERTIILSTHHLDEAEVLSDRIAFLERGGLKCCGSPFYLKDKLAKGYNLTLTKKVQTPDSNEKFSIEELRAFIQSYLPDAQQKEGEVGDLVYSLPPYTPQNAAAYQSLLTGLDQNLDSLQLGCYGISDTTLEEVFLQLTRDDMEPKESETWSVSESVIANDMFASRDSIPDDLNSAYLGEKASLTGTSTVRGVALTVQRVMAMLLKRVHHSRKDWKGLFSQVLLPVLFVIAAMGLGSIKSDLQHFPKIVLSPAMYHVDEQYSFFSNQNSTANSLVDSMMSYPGIDHVCMKDPTDSVCKERPAIGSETWISRSNGSDTFTTCKCSNQVQSCPATSYEPPHIRNPSSQIVYNLTGINIEDYLLATANDFIRNRYGGWDFGKPLPIDLTMDMLDVPANRTLSKIWYNPEGHHTMPAYLNSLNNFILRSSLPPEKRRQYTISISSHPYPGQVQDEDLMVGGLVSILVALCVLTGYSIMTASFVIYEVQEHHTGSKRLQQISGISEPFYWIINFFYDMDTEMAFIGYVCINLFISVNTIISTSILYFLGQLNQNDQNIQNVYNTMSNIFLVFPQFSFGNGLMELARVDMQVQVLSAFGVDAYKNPFSMDVLGWMYISMFLQGFICFTFRLLLNKTFLRKVRRLIFWKKNVVQSYSPNEDEDVVAERLRVDRGEASADILQVNHLSKVYQSLNKRVQAVKRLSVGIPAGECFGLLGVNGAGKTTTFKMLTGDISPTDGSAKIRDIDGRMVDIIDCRREGINIGYCPQVDALDDLLTGEEHLYFYARIRGISKSEIDRVVNYLLKKLELNYHRHNTSESYSCGTRRKLSTALALVGNPQILLLDEPSSGMDPRSKRHLWKIISEQVMGKCAVVLTSHSMEECEALCTRLAIMVKGQFRCLGSLQHIKNRFGKGFTVKMYLAGASYDIDMISNFMQQNFPSTCLKDHHSNMVEYHVPVAPGGVASIFGLLESNKAVLQIKHFSVSQTTLDEVFINFAMGKTDTDEQEVTEGTDIDSLDSFSTLD</sequence>
<feature type="transmembrane region" description="Helical" evidence="31">
    <location>
        <begin position="5736"/>
        <end position="5756"/>
    </location>
</feature>
<dbReference type="Pfam" id="PF12698">
    <property type="entry name" value="ABC2_membrane_3"/>
    <property type="match status" value="2"/>
</dbReference>
<evidence type="ECO:0000256" key="16">
    <source>
        <dbReference type="ARBA" id="ARBA00022989"/>
    </source>
</evidence>
<keyword evidence="17" id="KW-0333">Golgi apparatus</keyword>
<evidence type="ECO:0000256" key="4">
    <source>
        <dbReference type="ARBA" id="ARBA00004922"/>
    </source>
</evidence>
<keyword evidence="14 33" id="KW-0067">ATP-binding</keyword>
<dbReference type="FunFam" id="3.40.50.11350:FF:000002">
    <property type="entry name" value="GDP-fucose protein O-fucosyltransferase 2"/>
    <property type="match status" value="1"/>
</dbReference>
<dbReference type="GO" id="GO:0006004">
    <property type="term" value="P:fucose metabolic process"/>
    <property type="evidence" value="ECO:0007669"/>
    <property type="project" value="UniProtKB-KW"/>
</dbReference>
<reference evidence="33 34" key="1">
    <citation type="submission" date="2018-03" db="EMBL/GenBank/DDBJ databases">
        <title>Draft genome sequence of Rohu Carp (Labeo rohita).</title>
        <authorList>
            <person name="Das P."/>
            <person name="Kushwaha B."/>
            <person name="Joshi C.G."/>
            <person name="Kumar D."/>
            <person name="Nagpure N.S."/>
            <person name="Sahoo L."/>
            <person name="Das S.P."/>
            <person name="Bit A."/>
            <person name="Patnaik S."/>
            <person name="Meher P.K."/>
            <person name="Jayasankar P."/>
            <person name="Koringa P.G."/>
            <person name="Patel N.V."/>
            <person name="Hinsu A.T."/>
            <person name="Kumar R."/>
            <person name="Pandey M."/>
            <person name="Agarwal S."/>
            <person name="Srivastava S."/>
            <person name="Singh M."/>
            <person name="Iquebal M.A."/>
            <person name="Jaiswal S."/>
            <person name="Angadi U.B."/>
            <person name="Kumar N."/>
            <person name="Raza M."/>
            <person name="Shah T.M."/>
            <person name="Rai A."/>
            <person name="Jena J.K."/>
        </authorList>
    </citation>
    <scope>NUCLEOTIDE SEQUENCE [LARGE SCALE GENOMIC DNA]</scope>
    <source>
        <strain evidence="33">DASCIFA01</strain>
        <tissue evidence="33">Testis</tissue>
    </source>
</reference>
<keyword evidence="6" id="KW-0813">Transport</keyword>
<dbReference type="PROSITE" id="PS50893">
    <property type="entry name" value="ABC_TRANSPORTER_2"/>
    <property type="match status" value="2"/>
</dbReference>
<dbReference type="CDD" id="cd11298">
    <property type="entry name" value="O-FucT-2"/>
    <property type="match status" value="1"/>
</dbReference>
<dbReference type="Pfam" id="PF00005">
    <property type="entry name" value="ABC_tran"/>
    <property type="match status" value="2"/>
</dbReference>
<keyword evidence="34" id="KW-1185">Reference proteome</keyword>
<evidence type="ECO:0000256" key="22">
    <source>
        <dbReference type="ARBA" id="ARBA00023253"/>
    </source>
</evidence>
<keyword evidence="20" id="KW-1015">Disulfide bond</keyword>
<feature type="transmembrane region" description="Helical" evidence="31">
    <location>
        <begin position="5346"/>
        <end position="5367"/>
    </location>
</feature>
<evidence type="ECO:0000256" key="29">
    <source>
        <dbReference type="ARBA" id="ARBA00048647"/>
    </source>
</evidence>
<evidence type="ECO:0000256" key="20">
    <source>
        <dbReference type="ARBA" id="ARBA00023157"/>
    </source>
</evidence>
<dbReference type="FunFam" id="3.40.50.300:FF:000689">
    <property type="entry name" value="ATP binding cassette subfamily A member 12"/>
    <property type="match status" value="1"/>
</dbReference>
<evidence type="ECO:0000256" key="5">
    <source>
        <dbReference type="ARBA" id="ARBA00012196"/>
    </source>
</evidence>
<keyword evidence="7" id="KW-0328">Glycosyltransferase</keyword>
<evidence type="ECO:0000256" key="25">
    <source>
        <dbReference type="ARBA" id="ARBA00025803"/>
    </source>
</evidence>
<dbReference type="GO" id="GO:0034191">
    <property type="term" value="F:apolipoprotein A-I receptor binding"/>
    <property type="evidence" value="ECO:0007669"/>
    <property type="project" value="TreeGrafter"/>
</dbReference>
<dbReference type="STRING" id="84645.A0A498NHR3"/>
<keyword evidence="11" id="KW-0677">Repeat</keyword>
<dbReference type="CDD" id="cd03263">
    <property type="entry name" value="ABC_subfamily_A"/>
    <property type="match status" value="2"/>
</dbReference>
<comment type="catalytic activity">
    <reaction evidence="29">
        <text>L-seryl-[protein] + GDP-beta-L-fucose = 3-O-(alpha-L-fucosyl)-L-seryl-[protein] + GDP + H(+)</text>
        <dbReference type="Rhea" id="RHEA:63644"/>
        <dbReference type="Rhea" id="RHEA-COMP:9863"/>
        <dbReference type="Rhea" id="RHEA-COMP:17914"/>
        <dbReference type="ChEBI" id="CHEBI:15378"/>
        <dbReference type="ChEBI" id="CHEBI:29999"/>
        <dbReference type="ChEBI" id="CHEBI:57273"/>
        <dbReference type="ChEBI" id="CHEBI:58189"/>
        <dbReference type="ChEBI" id="CHEBI:189632"/>
        <dbReference type="EC" id="2.4.1.221"/>
    </reaction>
    <physiologicalReaction direction="left-to-right" evidence="29">
        <dbReference type="Rhea" id="RHEA:63645"/>
    </physiologicalReaction>
</comment>
<evidence type="ECO:0000256" key="28">
    <source>
        <dbReference type="ARBA" id="ARBA00047273"/>
    </source>
</evidence>
<comment type="subcellular location">
    <subcellularLocation>
        <location evidence="2">Cytoplasmic vesicle membrane</location>
        <topology evidence="2">Multi-pass membrane protein</topology>
    </subcellularLocation>
    <subcellularLocation>
        <location evidence="1">Endoplasmic reticulum</location>
    </subcellularLocation>
    <subcellularLocation>
        <location evidence="3">Golgi apparatus</location>
    </subcellularLocation>
</comment>
<feature type="transmembrane region" description="Helical" evidence="31">
    <location>
        <begin position="4715"/>
        <end position="4739"/>
    </location>
</feature>
<dbReference type="Pfam" id="PF10250">
    <property type="entry name" value="O-FucT"/>
    <property type="match status" value="1"/>
</dbReference>
<evidence type="ECO:0000256" key="26">
    <source>
        <dbReference type="ARBA" id="ARBA00026232"/>
    </source>
</evidence>
<evidence type="ECO:0000256" key="8">
    <source>
        <dbReference type="ARBA" id="ARBA00022679"/>
    </source>
</evidence>
<evidence type="ECO:0000256" key="27">
    <source>
        <dbReference type="ARBA" id="ARBA00033083"/>
    </source>
</evidence>
<keyword evidence="13" id="KW-0256">Endoplasmic reticulum</keyword>
<evidence type="ECO:0000256" key="10">
    <source>
        <dbReference type="ARBA" id="ARBA00022729"/>
    </source>
</evidence>
<dbReference type="InterPro" id="IPR026082">
    <property type="entry name" value="ABCA"/>
</dbReference>
<evidence type="ECO:0000256" key="2">
    <source>
        <dbReference type="ARBA" id="ARBA00004439"/>
    </source>
</evidence>
<dbReference type="SMART" id="SM00382">
    <property type="entry name" value="AAA"/>
    <property type="match status" value="2"/>
</dbReference>
<comment type="caution">
    <text evidence="33">The sequence shown here is derived from an EMBL/GenBank/DDBJ whole genome shotgun (WGS) entry which is preliminary data.</text>
</comment>
<keyword evidence="10" id="KW-0732">Signal</keyword>
<dbReference type="InterPro" id="IPR019378">
    <property type="entry name" value="GDP-Fuc_O-FucTrfase"/>
</dbReference>